<dbReference type="Gene3D" id="1.10.10.10">
    <property type="entry name" value="Winged helix-like DNA-binding domain superfamily/Winged helix DNA-binding domain"/>
    <property type="match status" value="1"/>
</dbReference>
<protein>
    <submittedName>
        <fullName evidence="10">Two component transcriptional regulator, winged helix family</fullName>
    </submittedName>
</protein>
<dbReference type="EMBL" id="KC246818">
    <property type="protein sequence ID" value="AHF25094.1"/>
    <property type="molecule type" value="Genomic_DNA"/>
</dbReference>
<evidence type="ECO:0000256" key="7">
    <source>
        <dbReference type="PROSITE-ProRule" id="PRU01091"/>
    </source>
</evidence>
<evidence type="ECO:0000256" key="3">
    <source>
        <dbReference type="ARBA" id="ARBA00023015"/>
    </source>
</evidence>
<dbReference type="CDD" id="cd00383">
    <property type="entry name" value="trans_reg_C"/>
    <property type="match status" value="1"/>
</dbReference>
<dbReference type="GO" id="GO:0000156">
    <property type="term" value="F:phosphorelay response regulator activity"/>
    <property type="evidence" value="ECO:0007669"/>
    <property type="project" value="TreeGrafter"/>
</dbReference>
<dbReference type="Pfam" id="PF00072">
    <property type="entry name" value="Response_reg"/>
    <property type="match status" value="1"/>
</dbReference>
<organism evidence="10">
    <name type="scientific">uncultured bacterium Contig52</name>
    <dbReference type="NCBI Taxonomy" id="1393584"/>
    <lineage>
        <taxon>Bacteria</taxon>
        <taxon>environmental samples</taxon>
    </lineage>
</organism>
<sequence length="224" mass="25568">MKILFAEDDRDLSTAVKTLLERTGYLVDTVHDGAEALAYAEAESYDGMILDWMMPEKDGVEALREMRAKGITTPCLLLTARDAIEDRVTGLDAGADDYLPKPFNGKELLARVRAMMRRRETYVPDVITWEDLQLDKGSCELRCGSQSVRLTGKMYQMTELFMENPKHLFSAQQLMDRVWGWDSEAEINVVWVNISQLRKKLSELGSETEIRVYRGTGYALEKKE</sequence>
<reference evidence="10" key="1">
    <citation type="journal article" date="2013" name="PLoS ONE">
        <title>Metagenomic insights into the carbohydrate-active enzymes carried by the microorganisms adhering to solid digesta in the rumen of cows.</title>
        <authorList>
            <person name="Wang L."/>
            <person name="Hatem A."/>
            <person name="Catalyurek U.V."/>
            <person name="Morrison M."/>
            <person name="Yu Z."/>
        </authorList>
    </citation>
    <scope>NUCLEOTIDE SEQUENCE</scope>
</reference>
<dbReference type="SUPFAM" id="SSF52172">
    <property type="entry name" value="CheY-like"/>
    <property type="match status" value="1"/>
</dbReference>
<keyword evidence="3" id="KW-0805">Transcription regulation</keyword>
<keyword evidence="5" id="KW-0804">Transcription</keyword>
<dbReference type="Gene3D" id="3.40.50.2300">
    <property type="match status" value="1"/>
</dbReference>
<dbReference type="GO" id="GO:0000976">
    <property type="term" value="F:transcription cis-regulatory region binding"/>
    <property type="evidence" value="ECO:0007669"/>
    <property type="project" value="TreeGrafter"/>
</dbReference>
<dbReference type="GO" id="GO:0005829">
    <property type="term" value="C:cytosol"/>
    <property type="evidence" value="ECO:0007669"/>
    <property type="project" value="TreeGrafter"/>
</dbReference>
<accession>W0FNP1</accession>
<evidence type="ECO:0000259" key="8">
    <source>
        <dbReference type="PROSITE" id="PS50110"/>
    </source>
</evidence>
<dbReference type="SMART" id="SM00448">
    <property type="entry name" value="REC"/>
    <property type="match status" value="1"/>
</dbReference>
<dbReference type="Pfam" id="PF00486">
    <property type="entry name" value="Trans_reg_C"/>
    <property type="match status" value="1"/>
</dbReference>
<evidence type="ECO:0000256" key="2">
    <source>
        <dbReference type="ARBA" id="ARBA00023012"/>
    </source>
</evidence>
<feature type="DNA-binding region" description="OmpR/PhoB-type" evidence="7">
    <location>
        <begin position="124"/>
        <end position="222"/>
    </location>
</feature>
<feature type="domain" description="OmpR/PhoB-type" evidence="9">
    <location>
        <begin position="124"/>
        <end position="222"/>
    </location>
</feature>
<keyword evidence="1 6" id="KW-0597">Phosphoprotein</keyword>
<evidence type="ECO:0000256" key="6">
    <source>
        <dbReference type="PROSITE-ProRule" id="PRU00169"/>
    </source>
</evidence>
<dbReference type="PROSITE" id="PS51755">
    <property type="entry name" value="OMPR_PHOB"/>
    <property type="match status" value="1"/>
</dbReference>
<dbReference type="InterPro" id="IPR039420">
    <property type="entry name" value="WalR-like"/>
</dbReference>
<evidence type="ECO:0000259" key="9">
    <source>
        <dbReference type="PROSITE" id="PS51755"/>
    </source>
</evidence>
<dbReference type="GO" id="GO:0032993">
    <property type="term" value="C:protein-DNA complex"/>
    <property type="evidence" value="ECO:0007669"/>
    <property type="project" value="TreeGrafter"/>
</dbReference>
<dbReference type="PANTHER" id="PTHR48111">
    <property type="entry name" value="REGULATOR OF RPOS"/>
    <property type="match status" value="1"/>
</dbReference>
<name>W0FNP1_9BACT</name>
<evidence type="ECO:0000256" key="1">
    <source>
        <dbReference type="ARBA" id="ARBA00022553"/>
    </source>
</evidence>
<keyword evidence="4 7" id="KW-0238">DNA-binding</keyword>
<dbReference type="InterPro" id="IPR011006">
    <property type="entry name" value="CheY-like_superfamily"/>
</dbReference>
<dbReference type="SMART" id="SM00862">
    <property type="entry name" value="Trans_reg_C"/>
    <property type="match status" value="1"/>
</dbReference>
<proteinExistence type="predicted"/>
<dbReference type="PANTHER" id="PTHR48111:SF1">
    <property type="entry name" value="TWO-COMPONENT RESPONSE REGULATOR ORR33"/>
    <property type="match status" value="1"/>
</dbReference>
<dbReference type="GO" id="GO:0006355">
    <property type="term" value="P:regulation of DNA-templated transcription"/>
    <property type="evidence" value="ECO:0007669"/>
    <property type="project" value="InterPro"/>
</dbReference>
<dbReference type="InterPro" id="IPR001867">
    <property type="entry name" value="OmpR/PhoB-type_DNA-bd"/>
</dbReference>
<evidence type="ECO:0000313" key="10">
    <source>
        <dbReference type="EMBL" id="AHF25094.1"/>
    </source>
</evidence>
<dbReference type="InterPro" id="IPR036388">
    <property type="entry name" value="WH-like_DNA-bd_sf"/>
</dbReference>
<dbReference type="Gene3D" id="6.10.250.690">
    <property type="match status" value="1"/>
</dbReference>
<feature type="modified residue" description="4-aspartylphosphate" evidence="6">
    <location>
        <position position="51"/>
    </location>
</feature>
<evidence type="ECO:0000256" key="4">
    <source>
        <dbReference type="ARBA" id="ARBA00023125"/>
    </source>
</evidence>
<dbReference type="PROSITE" id="PS50110">
    <property type="entry name" value="RESPONSE_REGULATORY"/>
    <property type="match status" value="1"/>
</dbReference>
<feature type="domain" description="Response regulatory" evidence="8">
    <location>
        <begin position="2"/>
        <end position="116"/>
    </location>
</feature>
<dbReference type="InterPro" id="IPR001789">
    <property type="entry name" value="Sig_transdc_resp-reg_receiver"/>
</dbReference>
<keyword evidence="2" id="KW-0902">Two-component regulatory system</keyword>
<evidence type="ECO:0000256" key="5">
    <source>
        <dbReference type="ARBA" id="ARBA00023163"/>
    </source>
</evidence>
<dbReference type="AlphaFoldDB" id="W0FNP1"/>